<dbReference type="InterPro" id="IPR025178">
    <property type="entry name" value="Lnb_N"/>
</dbReference>
<dbReference type="Proteomes" id="UP000051863">
    <property type="component" value="Unassembled WGS sequence"/>
</dbReference>
<dbReference type="OrthoDB" id="5978971at2"/>
<reference evidence="3 4" key="1">
    <citation type="submission" date="2015-05" db="EMBL/GenBank/DDBJ databases">
        <title>Genome sequencing and analysis of members of genus Stenotrophomonas.</title>
        <authorList>
            <person name="Patil P.P."/>
            <person name="Midha S."/>
            <person name="Patil P.B."/>
        </authorList>
    </citation>
    <scope>NUCLEOTIDE SEQUENCE [LARGE SCALE GENOMIC DNA]</scope>
    <source>
        <strain evidence="3 4">DSM 18941</strain>
    </source>
</reference>
<name>A0A0R0CCB0_9GAMM</name>
<dbReference type="RefSeq" id="WP_057628647.1">
    <property type="nucleotide sequence ID" value="NZ_LDJJ01000033.1"/>
</dbReference>
<proteinExistence type="predicted"/>
<feature type="domain" description="DUF7844" evidence="2">
    <location>
        <begin position="135"/>
        <end position="205"/>
    </location>
</feature>
<dbReference type="Pfam" id="PF13387">
    <property type="entry name" value="Lnb_N"/>
    <property type="match status" value="1"/>
</dbReference>
<feature type="domain" description="Lnb N-terminal periplasmic" evidence="1">
    <location>
        <begin position="236"/>
        <end position="404"/>
    </location>
</feature>
<dbReference type="InterPro" id="IPR057166">
    <property type="entry name" value="DUF7844"/>
</dbReference>
<organism evidence="3 4">
    <name type="scientific">Stenotrophomonas terrae</name>
    <dbReference type="NCBI Taxonomy" id="405446"/>
    <lineage>
        <taxon>Bacteria</taxon>
        <taxon>Pseudomonadati</taxon>
        <taxon>Pseudomonadota</taxon>
        <taxon>Gammaproteobacteria</taxon>
        <taxon>Lysobacterales</taxon>
        <taxon>Lysobacteraceae</taxon>
        <taxon>Stenotrophomonas</taxon>
    </lineage>
</organism>
<protein>
    <submittedName>
        <fullName evidence="3">Uncharacterized protein</fullName>
    </submittedName>
</protein>
<dbReference type="Pfam" id="PF25226">
    <property type="entry name" value="DUF7844"/>
    <property type="match status" value="2"/>
</dbReference>
<sequence>MRRRRLPPARWLALLVLLGVIAPLQAALRVQVQAHTPALDVAQLQASQQLIEDVLARMPAAIVGSSAQTLQLRWRDDLPEHVQGRARGSELGLDRRLLTPLLAADPAEPAWQAARAALIHELAHALDRSSVGGWSAQARFLDLAGWQRRPLWPGRGHNNFSLRSPDRYELDSPAEFFAVNLEHYLLDPDYACRRPLLHAWFAQNLGAPALLGAAQCPPALPFMQAGEQEGLAELLALDPARVYQVDYLLAEGNEKLMSRWGHSMLRLVICAPGRAPGPACRMDLRHHLVLSFRAFVGDVQISSWRGLTGAYPSRLFVLPLSQVVEEYTKVELRGVSSTPLRLQREEMAGLLQQAARLHWDYDGRYYFISNNCAVETGKLIGDGAPRLGAAQLLSITPTGLLQTLRAKALAEPPRERAAAVRGGYYFESAAEHYRLVFEVARTALPLPADSVSQWFALPPTQRRVWMQQADEQVLAAMLLLEQAARRQAEVAAGDVLKRKLLAAGKALPELDDFHALMERAAGLLAPGSLLAGSPGYGIPNADEQARLRADTAAGAGPAQQQWQALRAAALAALPPTQRDNLTAIEANLLYLRERLRLGYGTQPGEAVTLEHRRLVQFSGEQG</sequence>
<evidence type="ECO:0000313" key="3">
    <source>
        <dbReference type="EMBL" id="KRG67279.1"/>
    </source>
</evidence>
<dbReference type="SUPFAM" id="SSF55486">
    <property type="entry name" value="Metalloproteases ('zincins'), catalytic domain"/>
    <property type="match status" value="1"/>
</dbReference>
<dbReference type="EMBL" id="LDJJ01000033">
    <property type="protein sequence ID" value="KRG67279.1"/>
    <property type="molecule type" value="Genomic_DNA"/>
</dbReference>
<comment type="caution">
    <text evidence="3">The sequence shown here is derived from an EMBL/GenBank/DDBJ whole genome shotgun (WGS) entry which is preliminary data.</text>
</comment>
<accession>A0A0R0CCB0</accession>
<evidence type="ECO:0000259" key="2">
    <source>
        <dbReference type="Pfam" id="PF25226"/>
    </source>
</evidence>
<feature type="domain" description="DUF7844" evidence="2">
    <location>
        <begin position="33"/>
        <end position="131"/>
    </location>
</feature>
<evidence type="ECO:0000259" key="1">
    <source>
        <dbReference type="Pfam" id="PF13387"/>
    </source>
</evidence>
<gene>
    <name evidence="3" type="ORF">ABB27_10500</name>
</gene>
<dbReference type="AlphaFoldDB" id="A0A0R0CCB0"/>
<dbReference type="PATRIC" id="fig|405446.3.peg.1591"/>
<evidence type="ECO:0000313" key="4">
    <source>
        <dbReference type="Proteomes" id="UP000051863"/>
    </source>
</evidence>
<keyword evidence="4" id="KW-1185">Reference proteome</keyword>